<evidence type="ECO:0000256" key="8">
    <source>
        <dbReference type="RuleBase" id="RU362119"/>
    </source>
</evidence>
<dbReference type="InterPro" id="IPR036907">
    <property type="entry name" value="5'-Nucleotdase_C_sf"/>
</dbReference>
<dbReference type="OMA" id="PERENRM"/>
<dbReference type="FunFam" id="3.90.780.10:FF:000043">
    <property type="entry name" value="Uncharacterized protein"/>
    <property type="match status" value="1"/>
</dbReference>
<dbReference type="EnsemblMetazoa" id="XM_030975106">
    <property type="protein sequence ID" value="XP_030830966"/>
    <property type="gene ID" value="LOC105442306"/>
</dbReference>
<proteinExistence type="inferred from homology"/>
<dbReference type="PANTHER" id="PTHR11575:SF24">
    <property type="entry name" value="5'-NUCLEOTIDASE"/>
    <property type="match status" value="1"/>
</dbReference>
<comment type="similarity">
    <text evidence="2 8">Belongs to the 5'-nucleotidase family.</text>
</comment>
<keyword evidence="9" id="KW-0812">Transmembrane</keyword>
<dbReference type="EC" id="3.1.3.5" evidence="3"/>
<evidence type="ECO:0000313" key="11">
    <source>
        <dbReference type="EnsemblMetazoa" id="XP_030830966"/>
    </source>
</evidence>
<dbReference type="KEGG" id="spu:105442306"/>
<dbReference type="AlphaFoldDB" id="A0A7M7N5W0"/>
<keyword evidence="9" id="KW-1133">Transmembrane helix</keyword>
<organism evidence="11 12">
    <name type="scientific">Strongylocentrotus purpuratus</name>
    <name type="common">Purple sea urchin</name>
    <dbReference type="NCBI Taxonomy" id="7668"/>
    <lineage>
        <taxon>Eukaryota</taxon>
        <taxon>Metazoa</taxon>
        <taxon>Echinodermata</taxon>
        <taxon>Eleutherozoa</taxon>
        <taxon>Echinozoa</taxon>
        <taxon>Echinoidea</taxon>
        <taxon>Euechinoidea</taxon>
        <taxon>Echinacea</taxon>
        <taxon>Camarodonta</taxon>
        <taxon>Echinidea</taxon>
        <taxon>Strongylocentrotidae</taxon>
        <taxon>Strongylocentrotus</taxon>
    </lineage>
</organism>
<dbReference type="OrthoDB" id="7722975at2759"/>
<dbReference type="InterPro" id="IPR008334">
    <property type="entry name" value="5'-Nucleotdase_C"/>
</dbReference>
<dbReference type="InterPro" id="IPR029052">
    <property type="entry name" value="Metallo-depent_PP-like"/>
</dbReference>
<dbReference type="GO" id="GO:0006196">
    <property type="term" value="P:AMP catabolic process"/>
    <property type="evidence" value="ECO:0000318"/>
    <property type="project" value="GO_Central"/>
</dbReference>
<dbReference type="Pfam" id="PF02872">
    <property type="entry name" value="5_nucleotid_C"/>
    <property type="match status" value="1"/>
</dbReference>
<dbReference type="Proteomes" id="UP000007110">
    <property type="component" value="Unassembled WGS sequence"/>
</dbReference>
<name>A0A7M7N5W0_STRPU</name>
<feature type="domain" description="5'-Nucleotidase C-terminal" evidence="10">
    <location>
        <begin position="234"/>
        <end position="398"/>
    </location>
</feature>
<dbReference type="PANTHER" id="PTHR11575">
    <property type="entry name" value="5'-NUCLEOTIDASE-RELATED"/>
    <property type="match status" value="1"/>
</dbReference>
<dbReference type="GeneID" id="105442306"/>
<keyword evidence="6 8" id="KW-0547">Nucleotide-binding</keyword>
<evidence type="ECO:0000313" key="12">
    <source>
        <dbReference type="Proteomes" id="UP000007110"/>
    </source>
</evidence>
<dbReference type="GO" id="GO:0046872">
    <property type="term" value="F:metal ion binding"/>
    <property type="evidence" value="ECO:0007669"/>
    <property type="project" value="UniProtKB-KW"/>
</dbReference>
<dbReference type="InParanoid" id="A0A7M7N5W0"/>
<keyword evidence="4" id="KW-0479">Metal-binding</keyword>
<dbReference type="SUPFAM" id="SSF55816">
    <property type="entry name" value="5'-nucleotidase (syn. UDP-sugar hydrolase), C-terminal domain"/>
    <property type="match status" value="1"/>
</dbReference>
<dbReference type="FunFam" id="3.60.21.10:FF:000020">
    <property type="entry name" value="NT5E isoform 4"/>
    <property type="match status" value="1"/>
</dbReference>
<dbReference type="PRINTS" id="PR01607">
    <property type="entry name" value="APYRASEFAMLY"/>
</dbReference>
<evidence type="ECO:0000256" key="3">
    <source>
        <dbReference type="ARBA" id="ARBA00012643"/>
    </source>
</evidence>
<sequence length="470" mass="50220">MNLLGYDAMGLAKSEFLRDVPGLVPFLEQIEFPAVSSNINTSNEPSMQPLLSRSHVITVGGEKVGVVGVTKPETPDLAMTGNLIFEPVIESVQAAVDALVDDHGVNKIIALSDSSFEIDQEIARSVQGVDIVIGGHPYTFLYTGDPPYDEEAKTGDYPLIIHPSYNDSLDIPVVSAYLFGKYLGYLEVTFDDEGAVTSYAGNPIVLDKDVAKDPEVLAEVEAWKVLVDATSNTVVGSADVELVGSLSVCGVGECSMGSMLTDSMRFAHGMGWDVDIAITSTGSFASSIDQGNITISDLTRTIPYGDTIDLLELTGESIIAILEKSVTGFETSSASTAFLQLSGAVVEYDLTHENGDRVLSVKLPCDSCDDGYEAIDVETVYHVAMNSYISGGQEGYTIILESTISRVRGSLDVDVAVSYLNDFSPIMASTSARIVIYDEENRPNASTMLTAPSLGVLLLVFLGSMMAFKI</sequence>
<feature type="transmembrane region" description="Helical" evidence="9">
    <location>
        <begin position="449"/>
        <end position="468"/>
    </location>
</feature>
<keyword evidence="12" id="KW-1185">Reference proteome</keyword>
<evidence type="ECO:0000256" key="7">
    <source>
        <dbReference type="ARBA" id="ARBA00022801"/>
    </source>
</evidence>
<evidence type="ECO:0000256" key="9">
    <source>
        <dbReference type="SAM" id="Phobius"/>
    </source>
</evidence>
<evidence type="ECO:0000256" key="4">
    <source>
        <dbReference type="ARBA" id="ARBA00022723"/>
    </source>
</evidence>
<keyword evidence="9" id="KW-0472">Membrane</keyword>
<keyword evidence="5" id="KW-0732">Signal</keyword>
<dbReference type="InterPro" id="IPR006179">
    <property type="entry name" value="5_nucleotidase/apyrase"/>
</dbReference>
<evidence type="ECO:0000256" key="1">
    <source>
        <dbReference type="ARBA" id="ARBA00000815"/>
    </source>
</evidence>
<comment type="catalytic activity">
    <reaction evidence="1">
        <text>a ribonucleoside 5'-phosphate + H2O = a ribonucleoside + phosphate</text>
        <dbReference type="Rhea" id="RHEA:12484"/>
        <dbReference type="ChEBI" id="CHEBI:15377"/>
        <dbReference type="ChEBI" id="CHEBI:18254"/>
        <dbReference type="ChEBI" id="CHEBI:43474"/>
        <dbReference type="ChEBI" id="CHEBI:58043"/>
        <dbReference type="EC" id="3.1.3.5"/>
    </reaction>
</comment>
<dbReference type="SUPFAM" id="SSF56300">
    <property type="entry name" value="Metallo-dependent phosphatases"/>
    <property type="match status" value="1"/>
</dbReference>
<dbReference type="Gene3D" id="3.90.780.10">
    <property type="entry name" value="5'-Nucleotidase, C-terminal domain"/>
    <property type="match status" value="1"/>
</dbReference>
<dbReference type="GO" id="GO:0005886">
    <property type="term" value="C:plasma membrane"/>
    <property type="evidence" value="ECO:0000318"/>
    <property type="project" value="GO_Central"/>
</dbReference>
<evidence type="ECO:0000256" key="2">
    <source>
        <dbReference type="ARBA" id="ARBA00006654"/>
    </source>
</evidence>
<evidence type="ECO:0000256" key="5">
    <source>
        <dbReference type="ARBA" id="ARBA00022729"/>
    </source>
</evidence>
<reference evidence="11" key="2">
    <citation type="submission" date="2021-01" db="UniProtKB">
        <authorList>
            <consortium name="EnsemblMetazoa"/>
        </authorList>
    </citation>
    <scope>IDENTIFICATION</scope>
</reference>
<dbReference type="GO" id="GO:0008253">
    <property type="term" value="F:5'-nucleotidase activity"/>
    <property type="evidence" value="ECO:0000318"/>
    <property type="project" value="GO_Central"/>
</dbReference>
<accession>A0A7M7N5W0</accession>
<dbReference type="RefSeq" id="XP_030830966.1">
    <property type="nucleotide sequence ID" value="XM_030975106.1"/>
</dbReference>
<reference evidence="12" key="1">
    <citation type="submission" date="2015-02" db="EMBL/GenBank/DDBJ databases">
        <title>Genome sequencing for Strongylocentrotus purpuratus.</title>
        <authorList>
            <person name="Murali S."/>
            <person name="Liu Y."/>
            <person name="Vee V."/>
            <person name="English A."/>
            <person name="Wang M."/>
            <person name="Skinner E."/>
            <person name="Han Y."/>
            <person name="Muzny D.M."/>
            <person name="Worley K.C."/>
            <person name="Gibbs R.A."/>
        </authorList>
    </citation>
    <scope>NUCLEOTIDE SEQUENCE</scope>
</reference>
<dbReference type="Gene3D" id="3.60.21.10">
    <property type="match status" value="1"/>
</dbReference>
<protein>
    <recommendedName>
        <fullName evidence="3">5'-nucleotidase</fullName>
        <ecNumber evidence="3">3.1.3.5</ecNumber>
    </recommendedName>
</protein>
<dbReference type="GO" id="GO:0000166">
    <property type="term" value="F:nucleotide binding"/>
    <property type="evidence" value="ECO:0007669"/>
    <property type="project" value="UniProtKB-KW"/>
</dbReference>
<evidence type="ECO:0000259" key="10">
    <source>
        <dbReference type="Pfam" id="PF02872"/>
    </source>
</evidence>
<keyword evidence="7 8" id="KW-0378">Hydrolase</keyword>
<evidence type="ECO:0000256" key="6">
    <source>
        <dbReference type="ARBA" id="ARBA00022741"/>
    </source>
</evidence>